<name>A0AAJ0FEY6_9PEZI</name>
<feature type="compositionally biased region" description="Pro residues" evidence="1">
    <location>
        <begin position="92"/>
        <end position="106"/>
    </location>
</feature>
<proteinExistence type="predicted"/>
<evidence type="ECO:0000259" key="2">
    <source>
        <dbReference type="Pfam" id="PF01841"/>
    </source>
</evidence>
<evidence type="ECO:0000256" key="1">
    <source>
        <dbReference type="SAM" id="MobiDB-lite"/>
    </source>
</evidence>
<comment type="caution">
    <text evidence="3">The sequence shown here is derived from an EMBL/GenBank/DDBJ whole genome shotgun (WGS) entry which is preliminary data.</text>
</comment>
<dbReference type="EMBL" id="MU839828">
    <property type="protein sequence ID" value="KAK1759284.1"/>
    <property type="molecule type" value="Genomic_DNA"/>
</dbReference>
<feature type="domain" description="Transglutaminase-like" evidence="2">
    <location>
        <begin position="346"/>
        <end position="452"/>
    </location>
</feature>
<dbReference type="InterPro" id="IPR038765">
    <property type="entry name" value="Papain-like_cys_pep_sf"/>
</dbReference>
<dbReference type="Pfam" id="PF01841">
    <property type="entry name" value="Transglut_core"/>
    <property type="match status" value="1"/>
</dbReference>
<dbReference type="AlphaFoldDB" id="A0AAJ0FEY6"/>
<dbReference type="InterPro" id="IPR052557">
    <property type="entry name" value="CAP/Cytokinesis_protein"/>
</dbReference>
<dbReference type="Proteomes" id="UP001239445">
    <property type="component" value="Unassembled WGS sequence"/>
</dbReference>
<feature type="compositionally biased region" description="Polar residues" evidence="1">
    <location>
        <begin position="128"/>
        <end position="156"/>
    </location>
</feature>
<sequence>MAEVEEPKFTTLAERIAALNQQKNFQAPPSTAGKRPPPPPPPARTATEPVLSNMAMQKSPSLPPRPTRTATENAPPLPRRNTEETEGRRSLAPPPTPSRGGPPPLPSRNAQKQMAPPPELPSRRPSGLNVSRRGSNSSDISAMSNLSLTDSQSSTRRLPPTLEDANLPPLPPTRREREAAKKAEEEAAARSPSLPSRVSRIADPPAPSLPPRLPSRPTRSPTADQTEDTSPGLPPRRLPPPPSSYRPKSAIENGFNAGHRQTNGVPPPIPVSSRPSLSQIDAVVSRGSAAGRPPPAPPSRGLDCLKCRDFSGPDNVAARFPVANLPRQDVVGYLAHVLCDPFPSLTDKARAIFTWCHHNIAYDVDSFFTNCIRHITPEEGIFEQKAVCSGYAGIYEGLALRAGLECIVVTGHGKGYGYSPVAPGDRPPPRSADGHAWNAVRLDDGKWKLLDACWGAGHLGKDNKYEKKFSPNEFVGTNEEFGLTHYPADDAHFFREDGRVPTWDEYYLGPCGYEGEPATLYGSGVDEGLNPYGFTPRAKRIKVYSGQIVQFRFSKICEHWTVEKHGNKGGQMLFAIQIHGVDGRKDDLVALDYDGFWWSADIPARDLGCPGQKLNMYGFTSIGNQDARGVTKAEWLRKKGRTGYALCGIAEWELV</sequence>
<evidence type="ECO:0000313" key="3">
    <source>
        <dbReference type="EMBL" id="KAK1759284.1"/>
    </source>
</evidence>
<feature type="compositionally biased region" description="Basic and acidic residues" evidence="1">
    <location>
        <begin position="173"/>
        <end position="188"/>
    </location>
</feature>
<dbReference type="InterPro" id="IPR002931">
    <property type="entry name" value="Transglutaminase-like"/>
</dbReference>
<dbReference type="GO" id="GO:0005737">
    <property type="term" value="C:cytoplasm"/>
    <property type="evidence" value="ECO:0007669"/>
    <property type="project" value="TreeGrafter"/>
</dbReference>
<reference evidence="3" key="1">
    <citation type="submission" date="2023-06" db="EMBL/GenBank/DDBJ databases">
        <title>Genome-scale phylogeny and comparative genomics of the fungal order Sordariales.</title>
        <authorList>
            <consortium name="Lawrence Berkeley National Laboratory"/>
            <person name="Hensen N."/>
            <person name="Bonometti L."/>
            <person name="Westerberg I."/>
            <person name="Brannstrom I.O."/>
            <person name="Guillou S."/>
            <person name="Cros-Aarteil S."/>
            <person name="Calhoun S."/>
            <person name="Haridas S."/>
            <person name="Kuo A."/>
            <person name="Mondo S."/>
            <person name="Pangilinan J."/>
            <person name="Riley R."/>
            <person name="Labutti K."/>
            <person name="Andreopoulos B."/>
            <person name="Lipzen A."/>
            <person name="Chen C."/>
            <person name="Yanf M."/>
            <person name="Daum C."/>
            <person name="Ng V."/>
            <person name="Clum A."/>
            <person name="Steindorff A."/>
            <person name="Ohm R."/>
            <person name="Martin F."/>
            <person name="Silar P."/>
            <person name="Natvig D."/>
            <person name="Lalanne C."/>
            <person name="Gautier V."/>
            <person name="Ament-Velasquez S.L."/>
            <person name="Kruys A."/>
            <person name="Hutchinson M.I."/>
            <person name="Powell A.J."/>
            <person name="Barry K."/>
            <person name="Miller A.N."/>
            <person name="Grigoriev I.V."/>
            <person name="Debuchy R."/>
            <person name="Gladieux P."/>
            <person name="Thoren M.H."/>
            <person name="Johannesson H."/>
        </authorList>
    </citation>
    <scope>NUCLEOTIDE SEQUENCE</scope>
    <source>
        <strain evidence="3">PSN4</strain>
    </source>
</reference>
<accession>A0AAJ0FEY6</accession>
<dbReference type="SUPFAM" id="SSF54001">
    <property type="entry name" value="Cysteine proteinases"/>
    <property type="match status" value="1"/>
</dbReference>
<dbReference type="Gene3D" id="3.10.620.30">
    <property type="match status" value="1"/>
</dbReference>
<feature type="compositionally biased region" description="Basic and acidic residues" evidence="1">
    <location>
        <begin position="80"/>
        <end position="89"/>
    </location>
</feature>
<keyword evidence="4" id="KW-1185">Reference proteome</keyword>
<organism evidence="3 4">
    <name type="scientific">Echria macrotheca</name>
    <dbReference type="NCBI Taxonomy" id="438768"/>
    <lineage>
        <taxon>Eukaryota</taxon>
        <taxon>Fungi</taxon>
        <taxon>Dikarya</taxon>
        <taxon>Ascomycota</taxon>
        <taxon>Pezizomycotina</taxon>
        <taxon>Sordariomycetes</taxon>
        <taxon>Sordariomycetidae</taxon>
        <taxon>Sordariales</taxon>
        <taxon>Schizotheciaceae</taxon>
        <taxon>Echria</taxon>
    </lineage>
</organism>
<dbReference type="PANTHER" id="PTHR46333">
    <property type="entry name" value="CYTOKINESIS PROTEIN 3"/>
    <property type="match status" value="1"/>
</dbReference>
<feature type="compositionally biased region" description="Pro residues" evidence="1">
    <location>
        <begin position="232"/>
        <end position="244"/>
    </location>
</feature>
<gene>
    <name evidence="3" type="ORF">QBC47DRAFT_101582</name>
</gene>
<feature type="region of interest" description="Disordered" evidence="1">
    <location>
        <begin position="17"/>
        <end position="275"/>
    </location>
</feature>
<feature type="compositionally biased region" description="Pro residues" evidence="1">
    <location>
        <begin position="204"/>
        <end position="214"/>
    </location>
</feature>
<dbReference type="PANTHER" id="PTHR46333:SF5">
    <property type="entry name" value="TRANSGLUTAMINASE-LIKE DOMAIN-CONTAINING PROTEIN"/>
    <property type="match status" value="1"/>
</dbReference>
<protein>
    <recommendedName>
        <fullName evidence="2">Transglutaminase-like domain-containing protein</fullName>
    </recommendedName>
</protein>
<evidence type="ECO:0000313" key="4">
    <source>
        <dbReference type="Proteomes" id="UP001239445"/>
    </source>
</evidence>